<dbReference type="EMBL" id="CP000148">
    <property type="protein sequence ID" value="ABB32803.1"/>
    <property type="molecule type" value="Genomic_DNA"/>
</dbReference>
<gene>
    <name evidence="2" type="ordered locus">Gmet_2584</name>
</gene>
<feature type="domain" description="Ice-binding protein C-terminal" evidence="1">
    <location>
        <begin position="276"/>
        <end position="299"/>
    </location>
</feature>
<dbReference type="NCBIfam" id="TIGR02595">
    <property type="entry name" value="PEP_CTERM"/>
    <property type="match status" value="1"/>
</dbReference>
<protein>
    <submittedName>
        <fullName evidence="2">PEP motif-containing protein, putative exosortase substrate</fullName>
    </submittedName>
</protein>
<keyword evidence="3" id="KW-1185">Reference proteome</keyword>
<reference evidence="2 3" key="2">
    <citation type="journal article" date="2009" name="BMC Microbiol.">
        <title>The genome sequence of Geobacter metallireducens: features of metabolism, physiology and regulation common and dissimilar to Geobacter sulfurreducens.</title>
        <authorList>
            <person name="Aklujkar M."/>
            <person name="Krushkal J."/>
            <person name="DiBartolo G."/>
            <person name="Lapidus A."/>
            <person name="Land M.L."/>
            <person name="Lovley D.R."/>
        </authorList>
    </citation>
    <scope>NUCLEOTIDE SEQUENCE [LARGE SCALE GENOMIC DNA]</scope>
    <source>
        <strain evidence="3">ATCC 53774 / DSM 7210 / GS-15</strain>
    </source>
</reference>
<evidence type="ECO:0000313" key="3">
    <source>
        <dbReference type="Proteomes" id="UP000007073"/>
    </source>
</evidence>
<reference evidence="2 3" key="1">
    <citation type="submission" date="2005-10" db="EMBL/GenBank/DDBJ databases">
        <title>Complete sequence of Geobacter metallireducens GS-15.</title>
        <authorList>
            <consortium name="US DOE Joint Genome Institute"/>
            <person name="Copeland A."/>
            <person name="Lucas S."/>
            <person name="Lapidus A."/>
            <person name="Barry K."/>
            <person name="Detter J.C."/>
            <person name="Glavina T."/>
            <person name="Hammon N."/>
            <person name="Israni S."/>
            <person name="Pitluck S."/>
            <person name="Di Bartolo G."/>
            <person name="Chain P."/>
            <person name="Schmutz J."/>
            <person name="Larimer F."/>
            <person name="Land M."/>
            <person name="Kyrpides N."/>
            <person name="Ivanova N."/>
            <person name="Richardson P."/>
        </authorList>
    </citation>
    <scope>NUCLEOTIDE SEQUENCE [LARGE SCALE GENOMIC DNA]</scope>
    <source>
        <strain evidence="3">ATCC 53774 / DSM 7210 / GS-15</strain>
    </source>
</reference>
<dbReference type="RefSeq" id="WP_004513450.1">
    <property type="nucleotide sequence ID" value="NC_007517.1"/>
</dbReference>
<dbReference type="HOGENOM" id="CLU_968950_0_0_7"/>
<dbReference type="Proteomes" id="UP000007073">
    <property type="component" value="Chromosome"/>
</dbReference>
<evidence type="ECO:0000259" key="1">
    <source>
        <dbReference type="Pfam" id="PF07589"/>
    </source>
</evidence>
<dbReference type="Pfam" id="PF07589">
    <property type="entry name" value="PEP-CTERM"/>
    <property type="match status" value="1"/>
</dbReference>
<evidence type="ECO:0000313" key="2">
    <source>
        <dbReference type="EMBL" id="ABB32803.1"/>
    </source>
</evidence>
<proteinExistence type="predicted"/>
<dbReference type="InterPro" id="IPR013424">
    <property type="entry name" value="Ice-binding_C"/>
</dbReference>
<organism evidence="2 3">
    <name type="scientific">Geobacter metallireducens (strain ATCC 53774 / DSM 7210 / GS-15)</name>
    <dbReference type="NCBI Taxonomy" id="269799"/>
    <lineage>
        <taxon>Bacteria</taxon>
        <taxon>Pseudomonadati</taxon>
        <taxon>Thermodesulfobacteriota</taxon>
        <taxon>Desulfuromonadia</taxon>
        <taxon>Geobacterales</taxon>
        <taxon>Geobacteraceae</taxon>
        <taxon>Geobacter</taxon>
    </lineage>
</organism>
<accession>Q39SH1</accession>
<name>Q39SH1_GEOMG</name>
<dbReference type="KEGG" id="gme:Gmet_2584"/>
<sequence>MKEHMMQAVTGLFCGLALLAQASVSWGVTLMTENSIDTISFSLPTNAPNAPLSITYGDFESNVSGRIYDNTGALVASGAASNTGSFNGAIDGSIGSSVPVYSTSNRFARVNSATELTPLIGNPDPLADPLNSIFTVIGSTMAGSLGGHSVRAMDSAQYLQFLNVNGTGTGALTASANYIYTFTLGVSPFGEPPFTTNGMTQVHFEMGTFTGSILNYVLNPLVTFDSPLFSMSLLDMADPLNGMDILNLFTSDPLTVNGGSSYYFLARANTDTAVNSVPEPGTIMLVGSGLLGVFLFRKRITGISF</sequence>
<dbReference type="AlphaFoldDB" id="Q39SH1"/>